<dbReference type="EMBL" id="JACCJB010000014">
    <property type="protein sequence ID" value="KAF6221511.1"/>
    <property type="molecule type" value="Genomic_DNA"/>
</dbReference>
<keyword evidence="4" id="KW-0560">Oxidoreductase</keyword>
<dbReference type="SUPFAM" id="SSF51735">
    <property type="entry name" value="NAD(P)-binding Rossmann-fold domains"/>
    <property type="match status" value="1"/>
</dbReference>
<protein>
    <recommendedName>
        <fullName evidence="10">3-keto-steroid reductase</fullName>
    </recommendedName>
</protein>
<evidence type="ECO:0000256" key="6">
    <source>
        <dbReference type="ARBA" id="ARBA00023593"/>
    </source>
</evidence>
<dbReference type="Proteomes" id="UP000593566">
    <property type="component" value="Unassembled WGS sequence"/>
</dbReference>
<keyword evidence="1" id="KW-0444">Lipid biosynthesis</keyword>
<feature type="compositionally biased region" description="Polar residues" evidence="7">
    <location>
        <begin position="272"/>
        <end position="281"/>
    </location>
</feature>
<dbReference type="GeneID" id="59330780"/>
<evidence type="ECO:0000256" key="5">
    <source>
        <dbReference type="ARBA" id="ARBA00023098"/>
    </source>
</evidence>
<keyword evidence="2" id="KW-0521">NADP</keyword>
<accession>A0A8H6FB14</accession>
<keyword evidence="3" id="KW-0752">Steroid biosynthesis</keyword>
<keyword evidence="5" id="KW-0443">Lipid metabolism</keyword>
<sequence>MDETDDLRPQDNEQHSYVLITGANSGLGFAICCRLIDEFISSRPTFECLTLIITTRDSRKSGDTVKRLERYLERQSRELDAPLKHRISLQPEQVDLTSLRSVQTLSTRLLGNLPRLDTIICNAGYGAFTGIDWPIAIKETLTDFVTSLTYPSFKLSATGETTAAQTGSRELDIKAGNSPNDEPPLGQVFTSNVFGHYLLSHQLIPLLSASPDHGRIVFISSIECLASHFNSADIQGLASSKAYESSKRLTDIIVLTSTLPSMKPFVQRFLTPSPSTPSQSILLLDNEPSDSTRSSTPDTPPQRISLSDNEYRLPTNPEPKIYVSHPGICATSIITLSIIPFYLRILAFYIARWLGSPWHTVSAYKGACAPVWLALAEQDELEDIEQREGKGKWGSVCDRMGHERVVRTAVDGWGLGGRMGEGDMSNRIGSRRGFQEVTREDREGFEELGRECWREMEGLRVAWEEMLRQE</sequence>
<organism evidence="8 9">
    <name type="scientific">Letharia lupina</name>
    <dbReference type="NCBI Taxonomy" id="560253"/>
    <lineage>
        <taxon>Eukaryota</taxon>
        <taxon>Fungi</taxon>
        <taxon>Dikarya</taxon>
        <taxon>Ascomycota</taxon>
        <taxon>Pezizomycotina</taxon>
        <taxon>Lecanoromycetes</taxon>
        <taxon>OSLEUM clade</taxon>
        <taxon>Lecanoromycetidae</taxon>
        <taxon>Lecanorales</taxon>
        <taxon>Lecanorineae</taxon>
        <taxon>Parmeliaceae</taxon>
        <taxon>Letharia</taxon>
    </lineage>
</organism>
<feature type="region of interest" description="Disordered" evidence="7">
    <location>
        <begin position="272"/>
        <end position="310"/>
    </location>
</feature>
<evidence type="ECO:0008006" key="10">
    <source>
        <dbReference type="Google" id="ProtNLM"/>
    </source>
</evidence>
<evidence type="ECO:0000256" key="2">
    <source>
        <dbReference type="ARBA" id="ARBA00022857"/>
    </source>
</evidence>
<dbReference type="Gene3D" id="3.40.50.720">
    <property type="entry name" value="NAD(P)-binding Rossmann-like Domain"/>
    <property type="match status" value="1"/>
</dbReference>
<gene>
    <name evidence="8" type="ORF">HO133_002367</name>
</gene>
<dbReference type="RefSeq" id="XP_037150946.1">
    <property type="nucleotide sequence ID" value="XM_037293293.1"/>
</dbReference>
<dbReference type="GO" id="GO:0005789">
    <property type="term" value="C:endoplasmic reticulum membrane"/>
    <property type="evidence" value="ECO:0007669"/>
    <property type="project" value="TreeGrafter"/>
</dbReference>
<dbReference type="AlphaFoldDB" id="A0A8H6FB14"/>
<evidence type="ECO:0000313" key="9">
    <source>
        <dbReference type="Proteomes" id="UP000593566"/>
    </source>
</evidence>
<comment type="similarity">
    <text evidence="6">Belongs to the short-chain dehydrogenases/reductases (SDR) family. ERG27 subfamily.</text>
</comment>
<dbReference type="InterPro" id="IPR036291">
    <property type="entry name" value="NAD(P)-bd_dom_sf"/>
</dbReference>
<evidence type="ECO:0000256" key="7">
    <source>
        <dbReference type="SAM" id="MobiDB-lite"/>
    </source>
</evidence>
<name>A0A8H6FB14_9LECA</name>
<evidence type="ECO:0000256" key="4">
    <source>
        <dbReference type="ARBA" id="ARBA00023002"/>
    </source>
</evidence>
<evidence type="ECO:0000256" key="3">
    <source>
        <dbReference type="ARBA" id="ARBA00022955"/>
    </source>
</evidence>
<evidence type="ECO:0000256" key="1">
    <source>
        <dbReference type="ARBA" id="ARBA00022516"/>
    </source>
</evidence>
<dbReference type="GO" id="GO:0005811">
    <property type="term" value="C:lipid droplet"/>
    <property type="evidence" value="ECO:0007669"/>
    <property type="project" value="TreeGrafter"/>
</dbReference>
<dbReference type="GO" id="GO:0006696">
    <property type="term" value="P:ergosterol biosynthetic process"/>
    <property type="evidence" value="ECO:0007669"/>
    <property type="project" value="TreeGrafter"/>
</dbReference>
<dbReference type="GO" id="GO:0005741">
    <property type="term" value="C:mitochondrial outer membrane"/>
    <property type="evidence" value="ECO:0007669"/>
    <property type="project" value="TreeGrafter"/>
</dbReference>
<dbReference type="PANTHER" id="PTHR43647:SF1">
    <property type="entry name" value="3-KETO-STEROID REDUCTASE ERG27"/>
    <property type="match status" value="1"/>
</dbReference>
<dbReference type="PANTHER" id="PTHR43647">
    <property type="entry name" value="DEHYDROGENASE"/>
    <property type="match status" value="1"/>
</dbReference>
<proteinExistence type="inferred from homology"/>
<dbReference type="InterPro" id="IPR051593">
    <property type="entry name" value="Ergosterol_Biosynth_ERG27"/>
</dbReference>
<dbReference type="GO" id="GO:0000253">
    <property type="term" value="F:3-beta-hydroxysteroid 3-dehydrogenase (NADP+) activity"/>
    <property type="evidence" value="ECO:0007669"/>
    <property type="project" value="TreeGrafter"/>
</dbReference>
<keyword evidence="9" id="KW-1185">Reference proteome</keyword>
<evidence type="ECO:0000313" key="8">
    <source>
        <dbReference type="EMBL" id="KAF6221511.1"/>
    </source>
</evidence>
<reference evidence="8 9" key="1">
    <citation type="journal article" date="2020" name="Genomics">
        <title>Complete, high-quality genomes from long-read metagenomic sequencing of two wolf lichen thalli reveals enigmatic genome architecture.</title>
        <authorList>
            <person name="McKenzie S.K."/>
            <person name="Walston R.F."/>
            <person name="Allen J.L."/>
        </authorList>
    </citation>
    <scope>NUCLEOTIDE SEQUENCE [LARGE SCALE GENOMIC DNA]</scope>
    <source>
        <strain evidence="8">WasteWater1</strain>
    </source>
</reference>
<comment type="caution">
    <text evidence="8">The sequence shown here is derived from an EMBL/GenBank/DDBJ whole genome shotgun (WGS) entry which is preliminary data.</text>
</comment>